<protein>
    <submittedName>
        <fullName evidence="1">Uncharacterized protein</fullName>
    </submittedName>
</protein>
<dbReference type="EMBL" id="KK915729">
    <property type="protein sequence ID" value="KDP20607.1"/>
    <property type="molecule type" value="Genomic_DNA"/>
</dbReference>
<dbReference type="AlphaFoldDB" id="A0A067JA31"/>
<organism evidence="1 2">
    <name type="scientific">Jatropha curcas</name>
    <name type="common">Barbados nut</name>
    <dbReference type="NCBI Taxonomy" id="180498"/>
    <lineage>
        <taxon>Eukaryota</taxon>
        <taxon>Viridiplantae</taxon>
        <taxon>Streptophyta</taxon>
        <taxon>Embryophyta</taxon>
        <taxon>Tracheophyta</taxon>
        <taxon>Spermatophyta</taxon>
        <taxon>Magnoliopsida</taxon>
        <taxon>eudicotyledons</taxon>
        <taxon>Gunneridae</taxon>
        <taxon>Pentapetalae</taxon>
        <taxon>rosids</taxon>
        <taxon>fabids</taxon>
        <taxon>Malpighiales</taxon>
        <taxon>Euphorbiaceae</taxon>
        <taxon>Crotonoideae</taxon>
        <taxon>Jatropheae</taxon>
        <taxon>Jatropha</taxon>
    </lineage>
</organism>
<reference evidence="1 2" key="1">
    <citation type="journal article" date="2014" name="PLoS ONE">
        <title>Global Analysis of Gene Expression Profiles in Physic Nut (Jatropha curcas L.) Seedlings Exposed to Salt Stress.</title>
        <authorList>
            <person name="Zhang L."/>
            <person name="Zhang C."/>
            <person name="Wu P."/>
            <person name="Chen Y."/>
            <person name="Li M."/>
            <person name="Jiang H."/>
            <person name="Wu G."/>
        </authorList>
    </citation>
    <scope>NUCLEOTIDE SEQUENCE [LARGE SCALE GENOMIC DNA]</scope>
    <source>
        <strain evidence="2">cv. GZQX0401</strain>
        <tissue evidence="1">Young leaves</tissue>
    </source>
</reference>
<name>A0A067JA31_JATCU</name>
<gene>
    <name evidence="1" type="ORF">JCGZ_04136</name>
</gene>
<accession>A0A067JA31</accession>
<proteinExistence type="predicted"/>
<sequence length="74" mass="8725">MRWRNDAHEVLGMRWVGQLRFGVAKNEIEAWKASCVDRKGRNRSSSLSRWQHYDRMEMERVVAGEAMATQKKSD</sequence>
<dbReference type="Proteomes" id="UP000027138">
    <property type="component" value="Unassembled WGS sequence"/>
</dbReference>
<evidence type="ECO:0000313" key="1">
    <source>
        <dbReference type="EMBL" id="KDP20607.1"/>
    </source>
</evidence>
<evidence type="ECO:0000313" key="2">
    <source>
        <dbReference type="Proteomes" id="UP000027138"/>
    </source>
</evidence>
<keyword evidence="2" id="KW-1185">Reference proteome</keyword>